<keyword evidence="2" id="KW-1185">Reference proteome</keyword>
<name>A0ABQ0JYI9_9BACT</name>
<dbReference type="Proteomes" id="UP000032309">
    <property type="component" value="Unassembled WGS sequence"/>
</dbReference>
<protein>
    <submittedName>
        <fullName evidence="1">Uncharacterized protein</fullName>
    </submittedName>
</protein>
<gene>
    <name evidence="1" type="ORF">BROSI_A2324</name>
</gene>
<sequence>MKTKDNKTNKLRMIIMNLISILTINYEINYKKKTTLWPTRSLRLEFVNYEDAPMLPMVLKKKIIMGIKSYID</sequence>
<accession>A0ABQ0JYI9</accession>
<reference evidence="2" key="1">
    <citation type="journal article" date="2015" name="Genome Announc.">
        <title>Draft Genome Sequence of an Anaerobic Ammonium-Oxidizing Bacterium, "Candidatus Brocadia sinica".</title>
        <authorList>
            <person name="Oshiki M."/>
            <person name="Shinyako-Hata K."/>
            <person name="Satoh H."/>
            <person name="Okabe S."/>
        </authorList>
    </citation>
    <scope>NUCLEOTIDE SEQUENCE [LARGE SCALE GENOMIC DNA]</scope>
    <source>
        <strain evidence="2">JPN1</strain>
    </source>
</reference>
<evidence type="ECO:0000313" key="2">
    <source>
        <dbReference type="Proteomes" id="UP000032309"/>
    </source>
</evidence>
<comment type="caution">
    <text evidence="1">The sequence shown here is derived from an EMBL/GenBank/DDBJ whole genome shotgun (WGS) entry which is preliminary data.</text>
</comment>
<evidence type="ECO:0000313" key="1">
    <source>
        <dbReference type="EMBL" id="GAN33790.1"/>
    </source>
</evidence>
<proteinExistence type="predicted"/>
<organism evidence="1 2">
    <name type="scientific">Candidatus Brocadia sinica JPN1</name>
    <dbReference type="NCBI Taxonomy" id="1197129"/>
    <lineage>
        <taxon>Bacteria</taxon>
        <taxon>Pseudomonadati</taxon>
        <taxon>Planctomycetota</taxon>
        <taxon>Candidatus Brocadiia</taxon>
        <taxon>Candidatus Brocadiales</taxon>
        <taxon>Candidatus Brocadiaceae</taxon>
        <taxon>Candidatus Brocadia</taxon>
    </lineage>
</organism>
<dbReference type="EMBL" id="BAFN01000001">
    <property type="protein sequence ID" value="GAN33790.1"/>
    <property type="molecule type" value="Genomic_DNA"/>
</dbReference>